<dbReference type="WBParaSite" id="ALUE_0000209301-mRNA-1">
    <property type="protein sequence ID" value="ALUE_0000209301-mRNA-1"/>
    <property type="gene ID" value="ALUE_0000209301"/>
</dbReference>
<evidence type="ECO:0000313" key="3">
    <source>
        <dbReference type="WBParaSite" id="ALUE_0000209301-mRNA-1"/>
    </source>
</evidence>
<proteinExistence type="predicted"/>
<keyword evidence="1" id="KW-1133">Transmembrane helix</keyword>
<protein>
    <submittedName>
        <fullName evidence="3">Ovule protein</fullName>
    </submittedName>
</protein>
<evidence type="ECO:0000256" key="1">
    <source>
        <dbReference type="SAM" id="Phobius"/>
    </source>
</evidence>
<accession>A0A0M3HKP8</accession>
<reference evidence="3" key="1">
    <citation type="submission" date="2017-02" db="UniProtKB">
        <authorList>
            <consortium name="WormBaseParasite"/>
        </authorList>
    </citation>
    <scope>IDENTIFICATION</scope>
</reference>
<keyword evidence="2" id="KW-1185">Reference proteome</keyword>
<organism evidence="2 3">
    <name type="scientific">Ascaris lumbricoides</name>
    <name type="common">Giant roundworm</name>
    <dbReference type="NCBI Taxonomy" id="6252"/>
    <lineage>
        <taxon>Eukaryota</taxon>
        <taxon>Metazoa</taxon>
        <taxon>Ecdysozoa</taxon>
        <taxon>Nematoda</taxon>
        <taxon>Chromadorea</taxon>
        <taxon>Rhabditida</taxon>
        <taxon>Spirurina</taxon>
        <taxon>Ascaridomorpha</taxon>
        <taxon>Ascaridoidea</taxon>
        <taxon>Ascarididae</taxon>
        <taxon>Ascaris</taxon>
    </lineage>
</organism>
<sequence length="78" mass="8851">MMRRHQVRQWKYPHSLLVVRTSDRYLFIGLSCTVIIISVGKNLLNIVLETIHSKIARPRESGSSSLGLISCSKFGHSK</sequence>
<keyword evidence="1" id="KW-0472">Membrane</keyword>
<dbReference type="Proteomes" id="UP000036681">
    <property type="component" value="Unplaced"/>
</dbReference>
<name>A0A0M3HKP8_ASCLU</name>
<dbReference type="AlphaFoldDB" id="A0A0M3HKP8"/>
<evidence type="ECO:0000313" key="2">
    <source>
        <dbReference type="Proteomes" id="UP000036681"/>
    </source>
</evidence>
<keyword evidence="1" id="KW-0812">Transmembrane</keyword>
<feature type="transmembrane region" description="Helical" evidence="1">
    <location>
        <begin position="25"/>
        <end position="48"/>
    </location>
</feature>